<evidence type="ECO:0000313" key="7">
    <source>
        <dbReference type="Proteomes" id="UP000611629"/>
    </source>
</evidence>
<dbReference type="GO" id="GO:0008721">
    <property type="term" value="F:D-serine ammonia-lyase activity"/>
    <property type="evidence" value="ECO:0007669"/>
    <property type="project" value="UniProtKB-EC"/>
</dbReference>
<dbReference type="GO" id="GO:0030170">
    <property type="term" value="F:pyridoxal phosphate binding"/>
    <property type="evidence" value="ECO:0007669"/>
    <property type="project" value="InterPro"/>
</dbReference>
<feature type="domain" description="Tryptophan synthase beta chain-like PALP" evidence="5">
    <location>
        <begin position="95"/>
        <end position="397"/>
    </location>
</feature>
<sequence length="442" mass="49187">MINKGEITNSNKTLKDVSQLKEVLWINPKNMKYEEAAKTINLDTSLIDDAERRLNKFAPLIEILFPETQKSHGIIESPLRGIDNMKQELISSYDTQISGKLLLKMDSHLAIAGSVKARGGIYEVLKYAETLALKNNILKEDDDYSIMAEKRFKDFFGQHKVQVGSTGNLGLSIGITSATLGFNVMVHMSSDAKQWKKDLLRSKGAQVLEYDGDFSKAVEEGRKMSDQDPMSYFVDDENSMNLFLGYAVAARRLKKQLDDMNITVNKDNPLFVYLPCGVGGAPGGITYGLKSIYKDDVHCFFVEPTHAPAMLIGMVTGLHNDISVQDLGIDGKTHADGLAVGRPSKLVGKMMDYLLGGVFTIEDYKLYDNMRMLKTSENIDIEPSACAGFEGVIKIEKSEAEKDYINKHQLKGKMKNATHIVWATGGSLVPEEINKEFLNTYL</sequence>
<dbReference type="InterPro" id="IPR050147">
    <property type="entry name" value="Ser/Thr_Dehydratase"/>
</dbReference>
<proteinExistence type="inferred from homology"/>
<comment type="caution">
    <text evidence="6">The sequence shown here is derived from an EMBL/GenBank/DDBJ whole genome shotgun (WGS) entry which is preliminary data.</text>
</comment>
<accession>A0A974BJR6</accession>
<dbReference type="GO" id="GO:0036088">
    <property type="term" value="P:D-serine catabolic process"/>
    <property type="evidence" value="ECO:0007669"/>
    <property type="project" value="TreeGrafter"/>
</dbReference>
<dbReference type="Gene3D" id="3.40.50.1100">
    <property type="match status" value="2"/>
</dbReference>
<evidence type="ECO:0000256" key="2">
    <source>
        <dbReference type="ARBA" id="ARBA00022898"/>
    </source>
</evidence>
<evidence type="ECO:0000313" key="6">
    <source>
        <dbReference type="EMBL" id="NYB74464.1"/>
    </source>
</evidence>
<keyword evidence="3 4" id="KW-0456">Lyase</keyword>
<dbReference type="CDD" id="cd06447">
    <property type="entry name" value="D-Ser-dehyd"/>
    <property type="match status" value="1"/>
</dbReference>
<evidence type="ECO:0000256" key="4">
    <source>
        <dbReference type="HAMAP-Rule" id="MF_01030"/>
    </source>
</evidence>
<evidence type="ECO:0000256" key="3">
    <source>
        <dbReference type="ARBA" id="ARBA00023239"/>
    </source>
</evidence>
<evidence type="ECO:0000259" key="5">
    <source>
        <dbReference type="Pfam" id="PF00291"/>
    </source>
</evidence>
<keyword evidence="2 4" id="KW-0663">Pyridoxal phosphate</keyword>
<comment type="catalytic activity">
    <reaction evidence="4">
        <text>D-serine = pyruvate + NH4(+)</text>
        <dbReference type="Rhea" id="RHEA:13977"/>
        <dbReference type="ChEBI" id="CHEBI:15361"/>
        <dbReference type="ChEBI" id="CHEBI:28938"/>
        <dbReference type="ChEBI" id="CHEBI:35247"/>
        <dbReference type="EC" id="4.3.1.18"/>
    </reaction>
</comment>
<dbReference type="AlphaFoldDB" id="A0A974BJR6"/>
<gene>
    <name evidence="4 6" type="primary">dsdA</name>
    <name evidence="6" type="ORF">HZF24_09985</name>
</gene>
<dbReference type="GO" id="GO:0016836">
    <property type="term" value="F:hydro-lyase activity"/>
    <property type="evidence" value="ECO:0007669"/>
    <property type="project" value="UniProtKB-UniRule"/>
</dbReference>
<dbReference type="HAMAP" id="MF_01030">
    <property type="entry name" value="D_Ser_dehydrat"/>
    <property type="match status" value="1"/>
</dbReference>
<dbReference type="GO" id="GO:0009097">
    <property type="term" value="P:isoleucine biosynthetic process"/>
    <property type="evidence" value="ECO:0007669"/>
    <property type="project" value="TreeGrafter"/>
</dbReference>
<evidence type="ECO:0000256" key="1">
    <source>
        <dbReference type="ARBA" id="ARBA00001933"/>
    </source>
</evidence>
<dbReference type="InterPro" id="IPR036052">
    <property type="entry name" value="TrpB-like_PALP_sf"/>
</dbReference>
<reference evidence="6" key="1">
    <citation type="submission" date="2020-07" db="EMBL/GenBank/DDBJ databases">
        <title>Genomic analysis of a strain of Sedimentibacter Hydroxybenzoicus DSM7310.</title>
        <authorList>
            <person name="Ma S."/>
        </authorList>
    </citation>
    <scope>NUCLEOTIDE SEQUENCE</scope>
    <source>
        <strain evidence="6">DSM 7310</strain>
    </source>
</reference>
<organism evidence="6 7">
    <name type="scientific">Sedimentibacter hydroxybenzoicus DSM 7310</name>
    <dbReference type="NCBI Taxonomy" id="1123245"/>
    <lineage>
        <taxon>Bacteria</taxon>
        <taxon>Bacillati</taxon>
        <taxon>Bacillota</taxon>
        <taxon>Tissierellia</taxon>
        <taxon>Sedimentibacter</taxon>
    </lineage>
</organism>
<dbReference type="EC" id="4.3.1.18" evidence="4"/>
<dbReference type="Pfam" id="PF00291">
    <property type="entry name" value="PALP"/>
    <property type="match status" value="1"/>
</dbReference>
<feature type="modified residue" description="N6-(pyridoxal phosphate)lysine" evidence="4">
    <location>
        <position position="116"/>
    </location>
</feature>
<dbReference type="EMBL" id="JACBNQ010000010">
    <property type="protein sequence ID" value="NYB74464.1"/>
    <property type="molecule type" value="Genomic_DNA"/>
</dbReference>
<keyword evidence="7" id="KW-1185">Reference proteome</keyword>
<protein>
    <recommendedName>
        <fullName evidence="4">Probable D-serine dehydratase</fullName>
        <ecNumber evidence="4">4.3.1.18</ecNumber>
    </recommendedName>
    <alternativeName>
        <fullName evidence="4">D-serine deaminase</fullName>
        <shortName evidence="4">DSD</shortName>
    </alternativeName>
</protein>
<dbReference type="InterPro" id="IPR001926">
    <property type="entry name" value="TrpB-like_PALP"/>
</dbReference>
<dbReference type="InterPro" id="IPR011780">
    <property type="entry name" value="D_Ser_am_lyase"/>
</dbReference>
<dbReference type="NCBIfam" id="NF002823">
    <property type="entry name" value="PRK02991.1"/>
    <property type="match status" value="1"/>
</dbReference>
<comment type="cofactor">
    <cofactor evidence="1 4">
        <name>pyridoxal 5'-phosphate</name>
        <dbReference type="ChEBI" id="CHEBI:597326"/>
    </cofactor>
</comment>
<dbReference type="PANTHER" id="PTHR48078">
    <property type="entry name" value="THREONINE DEHYDRATASE, MITOCHONDRIAL-RELATED"/>
    <property type="match status" value="1"/>
</dbReference>
<dbReference type="RefSeq" id="WP_179238174.1">
    <property type="nucleotide sequence ID" value="NZ_JACBNQ010000010.1"/>
</dbReference>
<comment type="similarity">
    <text evidence="4">Belongs to the serine/threonine dehydratase family. DsdA subfamily.</text>
</comment>
<dbReference type="PANTHER" id="PTHR48078:SF9">
    <property type="entry name" value="D-SERINE DEHYDRATASE"/>
    <property type="match status" value="1"/>
</dbReference>
<name>A0A974BJR6_SEDHY</name>
<dbReference type="Proteomes" id="UP000611629">
    <property type="component" value="Unassembled WGS sequence"/>
</dbReference>
<dbReference type="NCBIfam" id="TIGR02035">
    <property type="entry name" value="D_Ser_am_lyase"/>
    <property type="match status" value="1"/>
</dbReference>
<dbReference type="SUPFAM" id="SSF53686">
    <property type="entry name" value="Tryptophan synthase beta subunit-like PLP-dependent enzymes"/>
    <property type="match status" value="1"/>
</dbReference>